<reference evidence="1" key="1">
    <citation type="submission" date="2020-08" db="EMBL/GenBank/DDBJ databases">
        <title>Plant Genome Project.</title>
        <authorList>
            <person name="Zhang R.-G."/>
        </authorList>
    </citation>
    <scope>NUCLEOTIDE SEQUENCE</scope>
    <source>
        <strain evidence="1">WSP0</strain>
        <tissue evidence="1">Leaf</tissue>
    </source>
</reference>
<name>A0AAV6KD22_9ERIC</name>
<dbReference type="Proteomes" id="UP000823749">
    <property type="component" value="Chromosome 5"/>
</dbReference>
<dbReference type="AlphaFoldDB" id="A0AAV6KD22"/>
<comment type="caution">
    <text evidence="1">The sequence shown here is derived from an EMBL/GenBank/DDBJ whole genome shotgun (WGS) entry which is preliminary data.</text>
</comment>
<accession>A0AAV6KD22</accession>
<evidence type="ECO:0000313" key="2">
    <source>
        <dbReference type="Proteomes" id="UP000823749"/>
    </source>
</evidence>
<dbReference type="EMBL" id="JACTNZ010000005">
    <property type="protein sequence ID" value="KAG5550401.1"/>
    <property type="molecule type" value="Genomic_DNA"/>
</dbReference>
<keyword evidence="2" id="KW-1185">Reference proteome</keyword>
<evidence type="ECO:0000313" key="1">
    <source>
        <dbReference type="EMBL" id="KAG5550401.1"/>
    </source>
</evidence>
<gene>
    <name evidence="1" type="ORF">RHGRI_015378</name>
</gene>
<proteinExistence type="predicted"/>
<protein>
    <recommendedName>
        <fullName evidence="3">Secreted protein</fullName>
    </recommendedName>
</protein>
<evidence type="ECO:0008006" key="3">
    <source>
        <dbReference type="Google" id="ProtNLM"/>
    </source>
</evidence>
<sequence>MSSTVIVGLLIIVYQHRRLRRPPSSLIVIVIDLVDYQRHRLHCLPRRRRPPSTIIGEHIFLVGVIAPCLCGYEVQSVGLEGNRLVWG</sequence>
<organism evidence="1 2">
    <name type="scientific">Rhododendron griersonianum</name>
    <dbReference type="NCBI Taxonomy" id="479676"/>
    <lineage>
        <taxon>Eukaryota</taxon>
        <taxon>Viridiplantae</taxon>
        <taxon>Streptophyta</taxon>
        <taxon>Embryophyta</taxon>
        <taxon>Tracheophyta</taxon>
        <taxon>Spermatophyta</taxon>
        <taxon>Magnoliopsida</taxon>
        <taxon>eudicotyledons</taxon>
        <taxon>Gunneridae</taxon>
        <taxon>Pentapetalae</taxon>
        <taxon>asterids</taxon>
        <taxon>Ericales</taxon>
        <taxon>Ericaceae</taxon>
        <taxon>Ericoideae</taxon>
        <taxon>Rhodoreae</taxon>
        <taxon>Rhododendron</taxon>
    </lineage>
</organism>